<sequence>MAFTFTEYRKCLSTAEQKNSIPLGILTNHHNTQGNKISTEPETQYINPSGHPSTLSGFKSLIAIIVIKFQFCTNNSQVKI</sequence>
<evidence type="ECO:0000313" key="1">
    <source>
        <dbReference type="EMBL" id="KAK2551755.1"/>
    </source>
</evidence>
<reference evidence="1" key="2">
    <citation type="journal article" date="2023" name="Science">
        <title>Genomic signatures of disease resistance in endangered staghorn corals.</title>
        <authorList>
            <person name="Vollmer S.V."/>
            <person name="Selwyn J.D."/>
            <person name="Despard B.A."/>
            <person name="Roesel C.L."/>
        </authorList>
    </citation>
    <scope>NUCLEOTIDE SEQUENCE</scope>
    <source>
        <strain evidence="1">K2</strain>
    </source>
</reference>
<evidence type="ECO:0000313" key="2">
    <source>
        <dbReference type="Proteomes" id="UP001249851"/>
    </source>
</evidence>
<dbReference type="AlphaFoldDB" id="A0AAD9PZW7"/>
<keyword evidence="2" id="KW-1185">Reference proteome</keyword>
<reference evidence="1" key="1">
    <citation type="journal article" date="2023" name="G3 (Bethesda)">
        <title>Whole genome assembly and annotation of the endangered Caribbean coral Acropora cervicornis.</title>
        <authorList>
            <person name="Selwyn J.D."/>
            <person name="Vollmer S.V."/>
        </authorList>
    </citation>
    <scope>NUCLEOTIDE SEQUENCE</scope>
    <source>
        <strain evidence="1">K2</strain>
    </source>
</reference>
<proteinExistence type="predicted"/>
<dbReference type="EMBL" id="JARQWQ010000094">
    <property type="protein sequence ID" value="KAK2551755.1"/>
    <property type="molecule type" value="Genomic_DNA"/>
</dbReference>
<gene>
    <name evidence="1" type="ORF">P5673_027366</name>
</gene>
<organism evidence="1 2">
    <name type="scientific">Acropora cervicornis</name>
    <name type="common">Staghorn coral</name>
    <dbReference type="NCBI Taxonomy" id="6130"/>
    <lineage>
        <taxon>Eukaryota</taxon>
        <taxon>Metazoa</taxon>
        <taxon>Cnidaria</taxon>
        <taxon>Anthozoa</taxon>
        <taxon>Hexacorallia</taxon>
        <taxon>Scleractinia</taxon>
        <taxon>Astrocoeniina</taxon>
        <taxon>Acroporidae</taxon>
        <taxon>Acropora</taxon>
    </lineage>
</organism>
<dbReference type="Proteomes" id="UP001249851">
    <property type="component" value="Unassembled WGS sequence"/>
</dbReference>
<comment type="caution">
    <text evidence="1">The sequence shown here is derived from an EMBL/GenBank/DDBJ whole genome shotgun (WGS) entry which is preliminary data.</text>
</comment>
<accession>A0AAD9PZW7</accession>
<name>A0AAD9PZW7_ACRCE</name>
<protein>
    <submittedName>
        <fullName evidence="1">Uncharacterized protein</fullName>
    </submittedName>
</protein>